<keyword evidence="1" id="KW-0732">Signal</keyword>
<name>A0ABT0WYS5_9BURK</name>
<evidence type="ECO:0000256" key="1">
    <source>
        <dbReference type="SAM" id="SignalP"/>
    </source>
</evidence>
<feature type="chain" id="PRO_5046820414" description="Pilus assembly protein" evidence="1">
    <location>
        <begin position="23"/>
        <end position="92"/>
    </location>
</feature>
<protein>
    <recommendedName>
        <fullName evidence="4">Pilus assembly protein</fullName>
    </recommendedName>
</protein>
<accession>A0ABT0WYS5</accession>
<comment type="caution">
    <text evidence="2">The sequence shown here is derived from an EMBL/GenBank/DDBJ whole genome shotgun (WGS) entry which is preliminary data.</text>
</comment>
<feature type="signal peptide" evidence="1">
    <location>
        <begin position="1"/>
        <end position="22"/>
    </location>
</feature>
<evidence type="ECO:0000313" key="3">
    <source>
        <dbReference type="Proteomes" id="UP001202243"/>
    </source>
</evidence>
<proteinExistence type="predicted"/>
<gene>
    <name evidence="2" type="ORF">NCG91_26550</name>
</gene>
<evidence type="ECO:0008006" key="4">
    <source>
        <dbReference type="Google" id="ProtNLM"/>
    </source>
</evidence>
<reference evidence="2 3" key="1">
    <citation type="submission" date="2022-06" db="EMBL/GenBank/DDBJ databases">
        <title>Janthinobacterium kumbetensis sp. nov., isolated from spring water in Turkey.</title>
        <authorList>
            <person name="Inan Bektas K."/>
            <person name="Belduz A.A."/>
            <person name="Canakci S."/>
            <person name="Nalcaoglu A."/>
            <person name="Ceylan E."/>
            <person name="Kati H."/>
        </authorList>
    </citation>
    <scope>NUCLEOTIDE SEQUENCE [LARGE SCALE GENOMIC DNA]</scope>
    <source>
        <strain evidence="2 3">GK</strain>
    </source>
</reference>
<keyword evidence="3" id="KW-1185">Reference proteome</keyword>
<dbReference type="EMBL" id="JAMQGR010000017">
    <property type="protein sequence ID" value="MCM2569190.1"/>
    <property type="molecule type" value="Genomic_DNA"/>
</dbReference>
<dbReference type="RefSeq" id="WP_251351857.1">
    <property type="nucleotide sequence ID" value="NZ_JAMQGR010000017.1"/>
</dbReference>
<dbReference type="Proteomes" id="UP001202243">
    <property type="component" value="Unassembled WGS sequence"/>
</dbReference>
<evidence type="ECO:0000313" key="2">
    <source>
        <dbReference type="EMBL" id="MCM2569190.1"/>
    </source>
</evidence>
<organism evidence="2 3">
    <name type="scientific">Janthinobacterium kumbetense</name>
    <dbReference type="NCBI Taxonomy" id="2950280"/>
    <lineage>
        <taxon>Bacteria</taxon>
        <taxon>Pseudomonadati</taxon>
        <taxon>Pseudomonadota</taxon>
        <taxon>Betaproteobacteria</taxon>
        <taxon>Burkholderiales</taxon>
        <taxon>Oxalobacteraceae</taxon>
        <taxon>Janthinobacterium</taxon>
    </lineage>
</organism>
<sequence length="92" mass="9454">MQHSLSLFLSVLLAALAASGCAATPNLDRQFGRSVEQLRLRQVLSPQAGANRDPVAGLDGKAAQAAYAAYQKSFAAPAPQGAAFTIGVGARQ</sequence>